<gene>
    <name evidence="2" type="ORF">VFH_IV182720</name>
</gene>
<evidence type="ECO:0000313" key="3">
    <source>
        <dbReference type="Proteomes" id="UP001157006"/>
    </source>
</evidence>
<sequence>MALRNVSSMTNSHSHTNQRMCMCSPTNHPGSFRCSKHKKSPRVVVAPPSSSTSSKPDYNNLDHSPIAILAKARYSLKAIVLRIVKDHSKNDPYKTKSFQSKPTRTCMCSPTKHPGSFRCSKHKKSPSVVVARPASSTSSKPDYHNLDRSWMTISLKANCSLKAFLLQIIKHHSRHYLHRRKIFEPKPTRFSVMNRVAVS</sequence>
<accession>A0AAV1APS6</accession>
<dbReference type="PANTHER" id="PTHR33132">
    <property type="entry name" value="OSJNBB0118P14.9 PROTEIN"/>
    <property type="match status" value="1"/>
</dbReference>
<dbReference type="AlphaFoldDB" id="A0AAV1APS6"/>
<evidence type="ECO:0000256" key="1">
    <source>
        <dbReference type="SAM" id="MobiDB-lite"/>
    </source>
</evidence>
<keyword evidence="3" id="KW-1185">Reference proteome</keyword>
<reference evidence="2 3" key="1">
    <citation type="submission" date="2023-01" db="EMBL/GenBank/DDBJ databases">
        <authorList>
            <person name="Kreplak J."/>
        </authorList>
    </citation>
    <scope>NUCLEOTIDE SEQUENCE [LARGE SCALE GENOMIC DNA]</scope>
</reference>
<dbReference type="Proteomes" id="UP001157006">
    <property type="component" value="Chromosome 4"/>
</dbReference>
<name>A0AAV1APS6_VICFA</name>
<feature type="region of interest" description="Disordered" evidence="1">
    <location>
        <begin position="34"/>
        <end position="58"/>
    </location>
</feature>
<protein>
    <submittedName>
        <fullName evidence="2">Uncharacterized protein</fullName>
    </submittedName>
</protein>
<evidence type="ECO:0000313" key="2">
    <source>
        <dbReference type="EMBL" id="CAI8610442.1"/>
    </source>
</evidence>
<organism evidence="2 3">
    <name type="scientific">Vicia faba</name>
    <name type="common">Broad bean</name>
    <name type="synonym">Faba vulgaris</name>
    <dbReference type="NCBI Taxonomy" id="3906"/>
    <lineage>
        <taxon>Eukaryota</taxon>
        <taxon>Viridiplantae</taxon>
        <taxon>Streptophyta</taxon>
        <taxon>Embryophyta</taxon>
        <taxon>Tracheophyta</taxon>
        <taxon>Spermatophyta</taxon>
        <taxon>Magnoliopsida</taxon>
        <taxon>eudicotyledons</taxon>
        <taxon>Gunneridae</taxon>
        <taxon>Pentapetalae</taxon>
        <taxon>rosids</taxon>
        <taxon>fabids</taxon>
        <taxon>Fabales</taxon>
        <taxon>Fabaceae</taxon>
        <taxon>Papilionoideae</taxon>
        <taxon>50 kb inversion clade</taxon>
        <taxon>NPAAA clade</taxon>
        <taxon>Hologalegina</taxon>
        <taxon>IRL clade</taxon>
        <taxon>Fabeae</taxon>
        <taxon>Vicia</taxon>
    </lineage>
</organism>
<proteinExistence type="predicted"/>
<feature type="compositionally biased region" description="Low complexity" evidence="1">
    <location>
        <begin position="42"/>
        <end position="56"/>
    </location>
</feature>
<dbReference type="EMBL" id="OX451739">
    <property type="protein sequence ID" value="CAI8610442.1"/>
    <property type="molecule type" value="Genomic_DNA"/>
</dbReference>